<dbReference type="InterPro" id="IPR056115">
    <property type="entry name" value="DUF7698"/>
</dbReference>
<evidence type="ECO:0000313" key="3">
    <source>
        <dbReference type="Proteomes" id="UP000183687"/>
    </source>
</evidence>
<dbReference type="AlphaFoldDB" id="A0AB38A489"/>
<name>A0AB38A489_9ACTN</name>
<feature type="domain" description="DUF7698" evidence="1">
    <location>
        <begin position="1"/>
        <end position="118"/>
    </location>
</feature>
<reference evidence="2 3" key="1">
    <citation type="submission" date="2016-10" db="EMBL/GenBank/DDBJ databases">
        <authorList>
            <person name="Varghese N."/>
            <person name="Submissions S."/>
        </authorList>
    </citation>
    <scope>NUCLEOTIDE SEQUENCE [LARGE SCALE GENOMIC DNA]</scope>
    <source>
        <strain evidence="2 3">DSM 20586</strain>
    </source>
</reference>
<comment type="caution">
    <text evidence="2">The sequence shown here is derived from an EMBL/GenBank/DDBJ whole genome shotgun (WGS) entry which is preliminary data.</text>
</comment>
<dbReference type="Proteomes" id="UP000183687">
    <property type="component" value="Unassembled WGS sequence"/>
</dbReference>
<accession>A0AB38A489</accession>
<gene>
    <name evidence="2" type="ORF">SAMN04489746_0005</name>
</gene>
<evidence type="ECO:0000313" key="2">
    <source>
        <dbReference type="EMBL" id="SEB38405.1"/>
    </source>
</evidence>
<dbReference type="RefSeq" id="WP_057002184.1">
    <property type="nucleotide sequence ID" value="NZ_FNSH01000001.1"/>
</dbReference>
<protein>
    <recommendedName>
        <fullName evidence="1">DUF7698 domain-containing protein</fullName>
    </recommendedName>
</protein>
<sequence length="120" mass="13690">MKYEVKTIENAKTGMKWSDVGCHPTLAQAYLYSKEAGNELPNFADVIWEHDIEEIIQDLKKFGIKEFTISSTFSSLIKTIAKFEELGCKLNGIVKVKERYTHFGSDEHALIPAFKMEVTK</sequence>
<dbReference type="EMBL" id="FNSH01000001">
    <property type="protein sequence ID" value="SEB38405.1"/>
    <property type="molecule type" value="Genomic_DNA"/>
</dbReference>
<dbReference type="Pfam" id="PF24753">
    <property type="entry name" value="DUF7698"/>
    <property type="match status" value="1"/>
</dbReference>
<organism evidence="2 3">
    <name type="scientific">Atopobium minutum</name>
    <dbReference type="NCBI Taxonomy" id="1381"/>
    <lineage>
        <taxon>Bacteria</taxon>
        <taxon>Bacillati</taxon>
        <taxon>Actinomycetota</taxon>
        <taxon>Coriobacteriia</taxon>
        <taxon>Coriobacteriales</taxon>
        <taxon>Atopobiaceae</taxon>
        <taxon>Atopobium</taxon>
    </lineage>
</organism>
<evidence type="ECO:0000259" key="1">
    <source>
        <dbReference type="Pfam" id="PF24753"/>
    </source>
</evidence>
<proteinExistence type="predicted"/>